<dbReference type="Gramene" id="Psat04G0283100-T1">
    <property type="protein sequence ID" value="KAI5418332.1"/>
    <property type="gene ID" value="KIW84_042831"/>
</dbReference>
<dbReference type="Gramene" id="PSAT_LOCUS17129-2">
    <property type="protein sequence ID" value="CAL5197604.1"/>
    <property type="gene ID" value="PSAT_LOCUS17129"/>
</dbReference>
<proteinExistence type="predicted"/>
<name>A0A9D4XDE4_PEA</name>
<sequence>MVSFHCKNGANKGRLFWRCPYWQIHETCNLVILNEDLEEGKDVEEAVNEDGKKTKDLEAVEIWKEFYETSNKKNKKLEKNLKSEEFAGKWKLILIVFSFMLNMHLIMKCDG</sequence>
<keyword evidence="2" id="KW-1185">Reference proteome</keyword>
<evidence type="ECO:0000313" key="2">
    <source>
        <dbReference type="Proteomes" id="UP001058974"/>
    </source>
</evidence>
<dbReference type="AlphaFoldDB" id="A0A9D4XDE4"/>
<protein>
    <recommendedName>
        <fullName evidence="3">Zinc finger GRF-type domain-containing protein</fullName>
    </recommendedName>
</protein>
<comment type="caution">
    <text evidence="1">The sequence shown here is derived from an EMBL/GenBank/DDBJ whole genome shotgun (WGS) entry which is preliminary data.</text>
</comment>
<reference evidence="1 2" key="1">
    <citation type="journal article" date="2022" name="Nat. Genet.">
        <title>Improved pea reference genome and pan-genome highlight genomic features and evolutionary characteristics.</title>
        <authorList>
            <person name="Yang T."/>
            <person name="Liu R."/>
            <person name="Luo Y."/>
            <person name="Hu S."/>
            <person name="Wang D."/>
            <person name="Wang C."/>
            <person name="Pandey M.K."/>
            <person name="Ge S."/>
            <person name="Xu Q."/>
            <person name="Li N."/>
            <person name="Li G."/>
            <person name="Huang Y."/>
            <person name="Saxena R.K."/>
            <person name="Ji Y."/>
            <person name="Li M."/>
            <person name="Yan X."/>
            <person name="He Y."/>
            <person name="Liu Y."/>
            <person name="Wang X."/>
            <person name="Xiang C."/>
            <person name="Varshney R.K."/>
            <person name="Ding H."/>
            <person name="Gao S."/>
            <person name="Zong X."/>
        </authorList>
    </citation>
    <scope>NUCLEOTIDE SEQUENCE [LARGE SCALE GENOMIC DNA]</scope>
    <source>
        <strain evidence="1 2">cv. Zhongwan 6</strain>
    </source>
</reference>
<evidence type="ECO:0008006" key="3">
    <source>
        <dbReference type="Google" id="ProtNLM"/>
    </source>
</evidence>
<accession>A0A9D4XDE4</accession>
<organism evidence="1 2">
    <name type="scientific">Pisum sativum</name>
    <name type="common">Garden pea</name>
    <name type="synonym">Lathyrus oleraceus</name>
    <dbReference type="NCBI Taxonomy" id="3888"/>
    <lineage>
        <taxon>Eukaryota</taxon>
        <taxon>Viridiplantae</taxon>
        <taxon>Streptophyta</taxon>
        <taxon>Embryophyta</taxon>
        <taxon>Tracheophyta</taxon>
        <taxon>Spermatophyta</taxon>
        <taxon>Magnoliopsida</taxon>
        <taxon>eudicotyledons</taxon>
        <taxon>Gunneridae</taxon>
        <taxon>Pentapetalae</taxon>
        <taxon>rosids</taxon>
        <taxon>fabids</taxon>
        <taxon>Fabales</taxon>
        <taxon>Fabaceae</taxon>
        <taxon>Papilionoideae</taxon>
        <taxon>50 kb inversion clade</taxon>
        <taxon>NPAAA clade</taxon>
        <taxon>Hologalegina</taxon>
        <taxon>IRL clade</taxon>
        <taxon>Fabeae</taxon>
        <taxon>Lathyrus</taxon>
    </lineage>
</organism>
<gene>
    <name evidence="1" type="ORF">KIW84_042831</name>
</gene>
<dbReference type="Proteomes" id="UP001058974">
    <property type="component" value="Chromosome 4"/>
</dbReference>
<dbReference type="OrthoDB" id="1436760at2759"/>
<dbReference type="Gramene" id="Psat4g091320.1">
    <property type="protein sequence ID" value="Psat4g091320.1.cds"/>
    <property type="gene ID" value="Psat4g091320"/>
</dbReference>
<evidence type="ECO:0000313" key="1">
    <source>
        <dbReference type="EMBL" id="KAI5418332.1"/>
    </source>
</evidence>
<dbReference type="EMBL" id="JAMSHJ010000004">
    <property type="protein sequence ID" value="KAI5418332.1"/>
    <property type="molecule type" value="Genomic_DNA"/>
</dbReference>